<evidence type="ECO:0000313" key="6">
    <source>
        <dbReference type="EMBL" id="RYC70104.1"/>
    </source>
</evidence>
<dbReference type="InterPro" id="IPR003439">
    <property type="entry name" value="ABC_transporter-like_ATP-bd"/>
</dbReference>
<evidence type="ECO:0000256" key="4">
    <source>
        <dbReference type="ARBA" id="ARBA00038388"/>
    </source>
</evidence>
<dbReference type="Pfam" id="PF00005">
    <property type="entry name" value="ABC_tran"/>
    <property type="match status" value="1"/>
</dbReference>
<dbReference type="PROSITE" id="PS50893">
    <property type="entry name" value="ABC_TRANSPORTER_2"/>
    <property type="match status" value="1"/>
</dbReference>
<dbReference type="InterPro" id="IPR027417">
    <property type="entry name" value="P-loop_NTPase"/>
</dbReference>
<keyword evidence="1" id="KW-0813">Transport</keyword>
<evidence type="ECO:0000313" key="7">
    <source>
        <dbReference type="Proteomes" id="UP000290407"/>
    </source>
</evidence>
<dbReference type="FunFam" id="3.40.50.300:FF:000032">
    <property type="entry name" value="Export ABC transporter ATP-binding protein"/>
    <property type="match status" value="1"/>
</dbReference>
<dbReference type="InterPro" id="IPR017871">
    <property type="entry name" value="ABC_transporter-like_CS"/>
</dbReference>
<dbReference type="GO" id="GO:0016887">
    <property type="term" value="F:ATP hydrolysis activity"/>
    <property type="evidence" value="ECO:0007669"/>
    <property type="project" value="InterPro"/>
</dbReference>
<dbReference type="InterPro" id="IPR017911">
    <property type="entry name" value="MacB-like_ATP-bd"/>
</dbReference>
<dbReference type="SMART" id="SM00382">
    <property type="entry name" value="AAA"/>
    <property type="match status" value="1"/>
</dbReference>
<dbReference type="Proteomes" id="UP000290407">
    <property type="component" value="Unassembled WGS sequence"/>
</dbReference>
<accession>A0A4Q2ULB0</accession>
<protein>
    <submittedName>
        <fullName evidence="6">ABC transporter ATP-binding protein</fullName>
    </submittedName>
</protein>
<dbReference type="CDD" id="cd03255">
    <property type="entry name" value="ABC_MJ0796_LolCDE_FtsE"/>
    <property type="match status" value="1"/>
</dbReference>
<evidence type="ECO:0000256" key="3">
    <source>
        <dbReference type="ARBA" id="ARBA00022840"/>
    </source>
</evidence>
<dbReference type="GO" id="GO:0005886">
    <property type="term" value="C:plasma membrane"/>
    <property type="evidence" value="ECO:0007669"/>
    <property type="project" value="TreeGrafter"/>
</dbReference>
<evidence type="ECO:0000256" key="1">
    <source>
        <dbReference type="ARBA" id="ARBA00022448"/>
    </source>
</evidence>
<keyword evidence="2" id="KW-0547">Nucleotide-binding</keyword>
<evidence type="ECO:0000259" key="5">
    <source>
        <dbReference type="PROSITE" id="PS50893"/>
    </source>
</evidence>
<keyword evidence="3 6" id="KW-0067">ATP-binding</keyword>
<dbReference type="Gene3D" id="3.40.50.300">
    <property type="entry name" value="P-loop containing nucleotide triphosphate hydrolases"/>
    <property type="match status" value="1"/>
</dbReference>
<feature type="domain" description="ABC transporter" evidence="5">
    <location>
        <begin position="5"/>
        <end position="226"/>
    </location>
</feature>
<name>A0A4Q2ULB0_9BACT</name>
<dbReference type="InterPro" id="IPR015854">
    <property type="entry name" value="ABC_transpr_LolD-like"/>
</dbReference>
<dbReference type="AlphaFoldDB" id="A0A4Q2ULB0"/>
<dbReference type="InterPro" id="IPR003593">
    <property type="entry name" value="AAA+_ATPase"/>
</dbReference>
<comment type="similarity">
    <text evidence="4">Belongs to the ABC transporter superfamily. Macrolide exporter (TC 3.A.1.122) family.</text>
</comment>
<dbReference type="PROSITE" id="PS00211">
    <property type="entry name" value="ABC_TRANSPORTER_1"/>
    <property type="match status" value="1"/>
</dbReference>
<organism evidence="6 7">
    <name type="scientific">Spirosoma sordidisoli</name>
    <dbReference type="NCBI Taxonomy" id="2502893"/>
    <lineage>
        <taxon>Bacteria</taxon>
        <taxon>Pseudomonadati</taxon>
        <taxon>Bacteroidota</taxon>
        <taxon>Cytophagia</taxon>
        <taxon>Cytophagales</taxon>
        <taxon>Cytophagaceae</taxon>
        <taxon>Spirosoma</taxon>
    </lineage>
</organism>
<evidence type="ECO:0000256" key="2">
    <source>
        <dbReference type="ARBA" id="ARBA00022741"/>
    </source>
</evidence>
<gene>
    <name evidence="6" type="ORF">EQG79_09540</name>
</gene>
<proteinExistence type="inferred from homology"/>
<dbReference type="PANTHER" id="PTHR24220">
    <property type="entry name" value="IMPORT ATP-BINDING PROTEIN"/>
    <property type="match status" value="1"/>
</dbReference>
<reference evidence="6 7" key="1">
    <citation type="submission" date="2019-01" db="EMBL/GenBank/DDBJ databases">
        <title>Spirosoma flava sp. nov., a propanil-degrading bacterium isolated from herbicide-contaminated soil.</title>
        <authorList>
            <person name="Zhang L."/>
            <person name="Jiang J.-D."/>
        </authorList>
    </citation>
    <scope>NUCLEOTIDE SEQUENCE [LARGE SCALE GENOMIC DNA]</scope>
    <source>
        <strain evidence="6 7">TY50</strain>
    </source>
</reference>
<dbReference type="PANTHER" id="PTHR24220:SF86">
    <property type="entry name" value="ABC TRANSPORTER ABCH.1"/>
    <property type="match status" value="1"/>
</dbReference>
<dbReference type="EMBL" id="SBLB01000002">
    <property type="protein sequence ID" value="RYC70104.1"/>
    <property type="molecule type" value="Genomic_DNA"/>
</dbReference>
<dbReference type="RefSeq" id="WP_129601332.1">
    <property type="nucleotide sequence ID" value="NZ_SBLB01000002.1"/>
</dbReference>
<comment type="caution">
    <text evidence="6">The sequence shown here is derived from an EMBL/GenBank/DDBJ whole genome shotgun (WGS) entry which is preliminary data.</text>
</comment>
<dbReference type="GO" id="GO:0022857">
    <property type="term" value="F:transmembrane transporter activity"/>
    <property type="evidence" value="ECO:0007669"/>
    <property type="project" value="TreeGrafter"/>
</dbReference>
<dbReference type="SUPFAM" id="SSF52540">
    <property type="entry name" value="P-loop containing nucleoside triphosphate hydrolases"/>
    <property type="match status" value="1"/>
</dbReference>
<keyword evidence="7" id="KW-1185">Reference proteome</keyword>
<sequence>MIAELKEANKIYETPAGVFTALDKTTLVINEAELLLIIGPSGSGKTTLLSLIGCLIDPTEGDVWLQGQSVREMSAKQMADARLNLVGFVFQQFNLLAPLTAEENVAFPLQMQRLPSVDIKRRTAEALAKVNMTDHRRKSPKQLSGGQQQRIAIARALVTNPKLVLCDEPTASLDKESVDIVMDELRLLSRAGKAVAVVTHDPRLSAYADRVIEVNSGIARPITLER</sequence>
<dbReference type="GO" id="GO:0005524">
    <property type="term" value="F:ATP binding"/>
    <property type="evidence" value="ECO:0007669"/>
    <property type="project" value="UniProtKB-KW"/>
</dbReference>
<dbReference type="GO" id="GO:0098796">
    <property type="term" value="C:membrane protein complex"/>
    <property type="evidence" value="ECO:0007669"/>
    <property type="project" value="UniProtKB-ARBA"/>
</dbReference>